<dbReference type="RefSeq" id="WP_014242749.1">
    <property type="nucleotide sequence ID" value="NC_016620.1"/>
</dbReference>
<dbReference type="GO" id="GO:0008173">
    <property type="term" value="F:RNA methyltransferase activity"/>
    <property type="evidence" value="ECO:0007669"/>
    <property type="project" value="InterPro"/>
</dbReference>
<dbReference type="PANTHER" id="PTHR46429">
    <property type="entry name" value="23S RRNA (GUANOSINE-2'-O-)-METHYLTRANSFERASE RLMB"/>
    <property type="match status" value="1"/>
</dbReference>
<dbReference type="SMART" id="SM00967">
    <property type="entry name" value="SpoU_sub_bind"/>
    <property type="match status" value="1"/>
</dbReference>
<dbReference type="AlphaFoldDB" id="E1X1P1"/>
<gene>
    <name evidence="4" type="ordered locus">BMS_0018</name>
</gene>
<reference evidence="5" key="1">
    <citation type="journal article" date="2013" name="ISME J.">
        <title>A small predatory core genome in the divergent marine Bacteriovorax marinus SJ and the terrestrial Bdellovibrio bacteriovorus.</title>
        <authorList>
            <person name="Crossman L.C."/>
            <person name="Chen H."/>
            <person name="Cerdeno-Tarraga A.M."/>
            <person name="Brooks K."/>
            <person name="Quail M.A."/>
            <person name="Pineiro S.A."/>
            <person name="Hobley L."/>
            <person name="Sockett R.E."/>
            <person name="Bentley S.D."/>
            <person name="Parkhill J."/>
            <person name="Williams H.N."/>
            <person name="Stine O.C."/>
        </authorList>
    </citation>
    <scope>NUCLEOTIDE SEQUENCE [LARGE SCALE GENOMIC DNA]</scope>
    <source>
        <strain evidence="5">ATCC BAA-682 / DSM 15412 / SJ</strain>
    </source>
</reference>
<dbReference type="eggNOG" id="COG0566">
    <property type="taxonomic scope" value="Bacteria"/>
</dbReference>
<dbReference type="STRING" id="862908.BMS_0018"/>
<dbReference type="EMBL" id="FQ312005">
    <property type="protein sequence ID" value="CBW24960.1"/>
    <property type="molecule type" value="Genomic_DNA"/>
</dbReference>
<name>E1X1P1_HALMS</name>
<feature type="domain" description="RNA 2-O ribose methyltransferase substrate binding" evidence="3">
    <location>
        <begin position="32"/>
        <end position="103"/>
    </location>
</feature>
<keyword evidence="5" id="KW-1185">Reference proteome</keyword>
<dbReference type="GO" id="GO:0005829">
    <property type="term" value="C:cytosol"/>
    <property type="evidence" value="ECO:0007669"/>
    <property type="project" value="TreeGrafter"/>
</dbReference>
<dbReference type="GO" id="GO:0006396">
    <property type="term" value="P:RNA processing"/>
    <property type="evidence" value="ECO:0007669"/>
    <property type="project" value="InterPro"/>
</dbReference>
<dbReference type="InterPro" id="IPR013123">
    <property type="entry name" value="SpoU_subst-bd"/>
</dbReference>
<dbReference type="GO" id="GO:0003723">
    <property type="term" value="F:RNA binding"/>
    <property type="evidence" value="ECO:0007669"/>
    <property type="project" value="InterPro"/>
</dbReference>
<evidence type="ECO:0000256" key="1">
    <source>
        <dbReference type="ARBA" id="ARBA00022603"/>
    </source>
</evidence>
<dbReference type="CDD" id="cd18095">
    <property type="entry name" value="SpoU-like_rRNA-MTase"/>
    <property type="match status" value="1"/>
</dbReference>
<dbReference type="SUPFAM" id="SSF75217">
    <property type="entry name" value="alpha/beta knot"/>
    <property type="match status" value="1"/>
</dbReference>
<dbReference type="InterPro" id="IPR029064">
    <property type="entry name" value="Ribosomal_eL30-like_sf"/>
</dbReference>
<dbReference type="PANTHER" id="PTHR46429:SF1">
    <property type="entry name" value="23S RRNA (GUANOSINE-2'-O-)-METHYLTRANSFERASE RLMB"/>
    <property type="match status" value="1"/>
</dbReference>
<evidence type="ECO:0000259" key="3">
    <source>
        <dbReference type="SMART" id="SM00967"/>
    </source>
</evidence>
<dbReference type="Pfam" id="PF08032">
    <property type="entry name" value="SpoU_sub_bind"/>
    <property type="match status" value="1"/>
</dbReference>
<accession>E1X1P1</accession>
<dbReference type="HOGENOM" id="CLU_021322_3_3_7"/>
<dbReference type="Gene3D" id="3.30.1330.30">
    <property type="match status" value="1"/>
</dbReference>
<evidence type="ECO:0000313" key="5">
    <source>
        <dbReference type="Proteomes" id="UP000008963"/>
    </source>
</evidence>
<dbReference type="Pfam" id="PF00588">
    <property type="entry name" value="SpoU_methylase"/>
    <property type="match status" value="1"/>
</dbReference>
<dbReference type="KEGG" id="bmx:BMS_0018"/>
<dbReference type="PATRIC" id="fig|862908.3.peg.17"/>
<sequence length="256" mass="28677">MNIIKVDNISDKNISEFLSLKDKSLALSNTIIVETEKVVLKLLNSNTEVIKLFVNPDFIDRHSELLSKLSIDIYTADKEVMQEIIGHNLHHGVMALARRPEYISLDELQDKVLILNGLTSPENIGTIVRNCAAFNINSIIIDKRTCSPYVRRCIRVSMGNIFRVKVYKSNDLKSDLKKLQSLGHRVISTANQEGAIDLPKYSFPKKSCVIIGSEGHGIEKDILEVSDDIIRIPIDDTVAHLNAACSSSIFLYQLSQ</sequence>
<dbReference type="InterPro" id="IPR001537">
    <property type="entry name" value="SpoU_MeTrfase"/>
</dbReference>
<evidence type="ECO:0000256" key="2">
    <source>
        <dbReference type="ARBA" id="ARBA00022679"/>
    </source>
</evidence>
<organism evidence="4 5">
    <name type="scientific">Halobacteriovorax marinus (strain ATCC BAA-682 / DSM 15412 / SJ)</name>
    <name type="common">Bacteriovorax marinus</name>
    <dbReference type="NCBI Taxonomy" id="862908"/>
    <lineage>
        <taxon>Bacteria</taxon>
        <taxon>Pseudomonadati</taxon>
        <taxon>Bdellovibrionota</taxon>
        <taxon>Bacteriovoracia</taxon>
        <taxon>Bacteriovoracales</taxon>
        <taxon>Halobacteriovoraceae</taxon>
        <taxon>Halobacteriovorax</taxon>
    </lineage>
</organism>
<dbReference type="GO" id="GO:0032259">
    <property type="term" value="P:methylation"/>
    <property type="evidence" value="ECO:0007669"/>
    <property type="project" value="UniProtKB-KW"/>
</dbReference>
<dbReference type="OrthoDB" id="9808773at2"/>
<dbReference type="SUPFAM" id="SSF55315">
    <property type="entry name" value="L30e-like"/>
    <property type="match status" value="1"/>
</dbReference>
<keyword evidence="1 4" id="KW-0489">Methyltransferase</keyword>
<evidence type="ECO:0000313" key="4">
    <source>
        <dbReference type="EMBL" id="CBW24960.1"/>
    </source>
</evidence>
<dbReference type="InterPro" id="IPR004441">
    <property type="entry name" value="rRNA_MeTrfase_TrmH"/>
</dbReference>
<dbReference type="Proteomes" id="UP000008963">
    <property type="component" value="Chromosome"/>
</dbReference>
<dbReference type="InterPro" id="IPR029026">
    <property type="entry name" value="tRNA_m1G_MTases_N"/>
</dbReference>
<dbReference type="InterPro" id="IPR029028">
    <property type="entry name" value="Alpha/beta_knot_MTases"/>
</dbReference>
<protein>
    <submittedName>
        <fullName evidence="4">SpoU-like rRNA methylase</fullName>
    </submittedName>
</protein>
<dbReference type="Gene3D" id="3.40.1280.10">
    <property type="match status" value="1"/>
</dbReference>
<keyword evidence="2" id="KW-0808">Transferase</keyword>
<proteinExistence type="predicted"/>